<feature type="compositionally biased region" description="Basic and acidic residues" evidence="7">
    <location>
        <begin position="133"/>
        <end position="149"/>
    </location>
</feature>
<evidence type="ECO:0000259" key="8">
    <source>
        <dbReference type="PROSITE" id="PS50016"/>
    </source>
</evidence>
<dbReference type="GO" id="GO:0003682">
    <property type="term" value="F:chromatin binding"/>
    <property type="evidence" value="ECO:0007669"/>
    <property type="project" value="TreeGrafter"/>
</dbReference>
<evidence type="ECO:0000256" key="1">
    <source>
        <dbReference type="ARBA" id="ARBA00004123"/>
    </source>
</evidence>
<dbReference type="Pfam" id="PF16135">
    <property type="entry name" value="TDBD"/>
    <property type="match status" value="2"/>
</dbReference>
<evidence type="ECO:0000256" key="4">
    <source>
        <dbReference type="ARBA" id="ARBA00022833"/>
    </source>
</evidence>
<comment type="subcellular location">
    <subcellularLocation>
        <location evidence="1">Nucleus</location>
    </subcellularLocation>
</comment>
<dbReference type="InterPro" id="IPR032308">
    <property type="entry name" value="TDBD"/>
</dbReference>
<dbReference type="GO" id="GO:0042393">
    <property type="term" value="F:histone binding"/>
    <property type="evidence" value="ECO:0007669"/>
    <property type="project" value="TreeGrafter"/>
</dbReference>
<dbReference type="Gene3D" id="3.30.40.10">
    <property type="entry name" value="Zinc/RING finger domain, C3HC4 (zinc finger)"/>
    <property type="match status" value="1"/>
</dbReference>
<dbReference type="InterPro" id="IPR001965">
    <property type="entry name" value="Znf_PHD"/>
</dbReference>
<dbReference type="GO" id="GO:0008270">
    <property type="term" value="F:zinc ion binding"/>
    <property type="evidence" value="ECO:0007669"/>
    <property type="project" value="UniProtKB-KW"/>
</dbReference>
<keyword evidence="10" id="KW-1185">Reference proteome</keyword>
<comment type="caution">
    <text evidence="9">The sequence shown here is derived from an EMBL/GenBank/DDBJ whole genome shotgun (WGS) entry which is preliminary data.</text>
</comment>
<feature type="region of interest" description="Disordered" evidence="7">
    <location>
        <begin position="163"/>
        <end position="182"/>
    </location>
</feature>
<dbReference type="GO" id="GO:0000977">
    <property type="term" value="F:RNA polymerase II transcription regulatory region sequence-specific DNA binding"/>
    <property type="evidence" value="ECO:0007669"/>
    <property type="project" value="TreeGrafter"/>
</dbReference>
<reference evidence="9" key="1">
    <citation type="submission" date="2022-03" db="EMBL/GenBank/DDBJ databases">
        <title>A functionally conserved STORR gene fusion in Papaver species that diverged 16.8 million years ago.</title>
        <authorList>
            <person name="Catania T."/>
        </authorList>
    </citation>
    <scope>NUCLEOTIDE SEQUENCE</scope>
    <source>
        <strain evidence="9">S-191538</strain>
    </source>
</reference>
<evidence type="ECO:0000256" key="6">
    <source>
        <dbReference type="PROSITE-ProRule" id="PRU00146"/>
    </source>
</evidence>
<dbReference type="InterPro" id="IPR059153">
    <property type="entry name" value="NSD_PHD-1st"/>
</dbReference>
<name>A0AA41RPQ0_PAPNU</name>
<keyword evidence="4" id="KW-0862">Zinc</keyword>
<dbReference type="InterPro" id="IPR019786">
    <property type="entry name" value="Zinc_finger_PHD-type_CS"/>
</dbReference>
<evidence type="ECO:0000256" key="7">
    <source>
        <dbReference type="SAM" id="MobiDB-lite"/>
    </source>
</evidence>
<dbReference type="Proteomes" id="UP001177140">
    <property type="component" value="Unassembled WGS sequence"/>
</dbReference>
<evidence type="ECO:0000256" key="3">
    <source>
        <dbReference type="ARBA" id="ARBA00022771"/>
    </source>
</evidence>
<feature type="non-terminal residue" evidence="9">
    <location>
        <position position="967"/>
    </location>
</feature>
<dbReference type="InterPro" id="IPR019787">
    <property type="entry name" value="Znf_PHD-finger"/>
</dbReference>
<feature type="region of interest" description="Disordered" evidence="7">
    <location>
        <begin position="84"/>
        <end position="107"/>
    </location>
</feature>
<dbReference type="EMBL" id="JAJJMA010034440">
    <property type="protein sequence ID" value="MCL7024427.1"/>
    <property type="molecule type" value="Genomic_DNA"/>
</dbReference>
<dbReference type="PROSITE" id="PS50016">
    <property type="entry name" value="ZF_PHD_2"/>
    <property type="match status" value="1"/>
</dbReference>
<sequence length="967" mass="106460">MCVSKEEMQNVSDNEETIITKEGEEIVFENGIANVELLNGDEQKNDQLKCADEESVKSDLLEPKEEINNDGLNGDTQAVVEKSPRRFTRSALKAREEEPGTKSKKCNVSLGKTKTRFMCSSLDSVAAEMVRDENKELGKDSTKTPEKTRFTRSSLGSVAAEMVRDDSKEIGKDSTETSEKEAQAVVRETLGNVAEKVLRDIPENDVEDTVMGTSDELLTFSSVDHKSDEMLVDNDRKEEVTLAENSSSDIMEHVAVIPEKTDPQLLSLEKPGNCVADSALETKPHDSVMDDSMEVQNSSVEKSDPSSDIMEHVAVIPENSDPQLLSLEKPENCFADSALETKPDDLMMDDNMEVQNSSVEKSNPSSDITEHAAVIPENSDPQLLPLETKPDHLTMDGNMEVQNSVVEKSCLEPKEQLAGVTESSVGQNVTSGISTKRFPRVALQVNQDLVVSPTSNQLNVLAEKPMRRFTRSLLEPKAEPTAISETCEQQNVTPEKSMKRFTRSLLEPKSEHEVIDCSNEVHNGVSEEAPRRFTRSALKSKDDKTDTSEYVLTKSPSNVKELLETGMLEGLVVKCTFQGKKTTELGGTIKERGILCSCILCKGEKVVTPIQFGQHAGSTNEHPAECIYLENGSSLKEVLDFLKDVPLEKLEERIQSAISAVNVKNTSTCMYCKGPLPGSKRVVQVCNTCLETRRSGASPALKTGAERSKSVVTPKSMKSIQKHTSSQNTSSVKGKITRKDLGLHKLVFEEGGLPDGTELAYYMNGKKLLEGYKKGFGIFCRCCNSEVSASGFEAHAGWASRRKPYLNIYLSNGVSLHELSISLSKSRKFTNSNDDLCGICADFGDLLLCDGCPRAFHRDCVGELRVPRGDWYCPYCVNMFHRENHCASNANALAAGRVEGVDVIEQITKRCIRIAETIEPEVSGGCSLCRCTGFSKVFGPQTVIICDQCQKEYHVGCLKDHKMADLE</sequence>
<dbReference type="PROSITE" id="PS01359">
    <property type="entry name" value="ZF_PHD_1"/>
    <property type="match status" value="1"/>
</dbReference>
<dbReference type="GO" id="GO:0045944">
    <property type="term" value="P:positive regulation of transcription by RNA polymerase II"/>
    <property type="evidence" value="ECO:0007669"/>
    <property type="project" value="TreeGrafter"/>
</dbReference>
<dbReference type="InterPro" id="IPR011011">
    <property type="entry name" value="Znf_FYVE_PHD"/>
</dbReference>
<evidence type="ECO:0000313" key="9">
    <source>
        <dbReference type="EMBL" id="MCL7024427.1"/>
    </source>
</evidence>
<evidence type="ECO:0000256" key="5">
    <source>
        <dbReference type="ARBA" id="ARBA00023242"/>
    </source>
</evidence>
<organism evidence="9 10">
    <name type="scientific">Papaver nudicaule</name>
    <name type="common">Iceland poppy</name>
    <dbReference type="NCBI Taxonomy" id="74823"/>
    <lineage>
        <taxon>Eukaryota</taxon>
        <taxon>Viridiplantae</taxon>
        <taxon>Streptophyta</taxon>
        <taxon>Embryophyta</taxon>
        <taxon>Tracheophyta</taxon>
        <taxon>Spermatophyta</taxon>
        <taxon>Magnoliopsida</taxon>
        <taxon>Ranunculales</taxon>
        <taxon>Papaveraceae</taxon>
        <taxon>Papaveroideae</taxon>
        <taxon>Papaver</taxon>
    </lineage>
</organism>
<keyword evidence="5" id="KW-0539">Nucleus</keyword>
<feature type="domain" description="PHD-type" evidence="8">
    <location>
        <begin position="834"/>
        <end position="879"/>
    </location>
</feature>
<dbReference type="Pfam" id="PF23011">
    <property type="entry name" value="PHD-1st_NSD"/>
    <property type="match status" value="1"/>
</dbReference>
<evidence type="ECO:0000256" key="2">
    <source>
        <dbReference type="ARBA" id="ARBA00022723"/>
    </source>
</evidence>
<dbReference type="AlphaFoldDB" id="A0AA41RPQ0"/>
<gene>
    <name evidence="9" type="ORF">MKW94_009399</name>
</gene>
<feature type="region of interest" description="Disordered" evidence="7">
    <location>
        <begin position="133"/>
        <end position="157"/>
    </location>
</feature>
<feature type="region of interest" description="Disordered" evidence="7">
    <location>
        <begin position="700"/>
        <end position="733"/>
    </location>
</feature>
<dbReference type="PANTHER" id="PTHR47025:SF2">
    <property type="entry name" value="AUTOIMMUNE REGULATOR"/>
    <property type="match status" value="1"/>
</dbReference>
<dbReference type="GO" id="GO:0005634">
    <property type="term" value="C:nucleus"/>
    <property type="evidence" value="ECO:0007669"/>
    <property type="project" value="UniProtKB-SubCell"/>
</dbReference>
<dbReference type="SMART" id="SM00249">
    <property type="entry name" value="PHD"/>
    <property type="match status" value="1"/>
</dbReference>
<dbReference type="InterPro" id="IPR013083">
    <property type="entry name" value="Znf_RING/FYVE/PHD"/>
</dbReference>
<keyword evidence="2" id="KW-0479">Metal-binding</keyword>
<accession>A0AA41RPQ0</accession>
<proteinExistence type="predicted"/>
<protein>
    <recommendedName>
        <fullName evidence="8">PHD-type domain-containing protein</fullName>
    </recommendedName>
</protein>
<evidence type="ECO:0000313" key="10">
    <source>
        <dbReference type="Proteomes" id="UP001177140"/>
    </source>
</evidence>
<dbReference type="PANTHER" id="PTHR47025">
    <property type="entry name" value="AUTOIMMUNE REGULATOR"/>
    <property type="match status" value="1"/>
</dbReference>
<dbReference type="SUPFAM" id="SSF57903">
    <property type="entry name" value="FYVE/PHD zinc finger"/>
    <property type="match status" value="1"/>
</dbReference>
<feature type="compositionally biased region" description="Polar residues" evidence="7">
    <location>
        <begin position="710"/>
        <end position="732"/>
    </location>
</feature>
<keyword evidence="3 6" id="KW-0863">Zinc-finger</keyword>